<evidence type="ECO:0000313" key="2">
    <source>
        <dbReference type="Proteomes" id="UP001155240"/>
    </source>
</evidence>
<comment type="caution">
    <text evidence="1">The sequence shown here is derived from an EMBL/GenBank/DDBJ whole genome shotgun (WGS) entry which is preliminary data.</text>
</comment>
<reference evidence="1" key="1">
    <citation type="submission" date="2022-06" db="EMBL/GenBank/DDBJ databases">
        <title>Whole genome shotgun sequencing (WGS) of Rathayibacter sp. ZW T2_19, isolated from stored onions (Allium cepa).</title>
        <authorList>
            <person name="Stoll D.A."/>
            <person name="Huch M."/>
        </authorList>
    </citation>
    <scope>NUCLEOTIDE SEQUENCE</scope>
    <source>
        <strain evidence="1">ZW T2_19</strain>
    </source>
</reference>
<accession>A0A9X2IVX3</accession>
<dbReference type="Proteomes" id="UP001155240">
    <property type="component" value="Unassembled WGS sequence"/>
</dbReference>
<dbReference type="EMBL" id="JAMRYM010000105">
    <property type="protein sequence ID" value="MCM6764054.1"/>
    <property type="molecule type" value="Genomic_DNA"/>
</dbReference>
<dbReference type="AlphaFoldDB" id="A0A9X2IVX3"/>
<dbReference type="Pfam" id="PF23913">
    <property type="entry name" value="DUF7255"/>
    <property type="match status" value="1"/>
</dbReference>
<gene>
    <name evidence="1" type="ORF">NB037_16690</name>
</gene>
<dbReference type="InterPro" id="IPR055679">
    <property type="entry name" value="DUF7255"/>
</dbReference>
<protein>
    <submittedName>
        <fullName evidence="1">Uncharacterized protein</fullName>
    </submittedName>
</protein>
<organism evidence="1 2">
    <name type="scientific">Rathayibacter rubneri</name>
    <dbReference type="NCBI Taxonomy" id="2950106"/>
    <lineage>
        <taxon>Bacteria</taxon>
        <taxon>Bacillati</taxon>
        <taxon>Actinomycetota</taxon>
        <taxon>Actinomycetes</taxon>
        <taxon>Micrococcales</taxon>
        <taxon>Microbacteriaceae</taxon>
        <taxon>Rathayibacter</taxon>
    </lineage>
</organism>
<keyword evidence="2" id="KW-1185">Reference proteome</keyword>
<evidence type="ECO:0000313" key="1">
    <source>
        <dbReference type="EMBL" id="MCM6764054.1"/>
    </source>
</evidence>
<name>A0A9X2IVX3_9MICO</name>
<sequence>MPVGDAERAFQVAAAADGIELERARLPWVNRRGHFHLPEAAAAAREPLQVIFDALGGIDADQAAKGTQSLPGDFIHLPTGTLIEIDEFQHFTSFRRRALTLYPSDTALGYSLTGYLELCEEWSPRADKYRHTKRAVGFGPSGRPRQRAYNDSLRDLTAPAMGHPPIVRVPVLDGDGAAAYSAVRDRLGQLVSTVSSVRRR</sequence>
<dbReference type="RefSeq" id="WP_251947775.1">
    <property type="nucleotide sequence ID" value="NZ_JAMRYM010000105.1"/>
</dbReference>
<proteinExistence type="predicted"/>